<dbReference type="GO" id="GO:1990904">
    <property type="term" value="C:ribonucleoprotein complex"/>
    <property type="evidence" value="ECO:0007669"/>
    <property type="project" value="UniProtKB-KW"/>
</dbReference>
<evidence type="ECO:0000256" key="2">
    <source>
        <dbReference type="ARBA" id="ARBA00022730"/>
    </source>
</evidence>
<evidence type="ECO:0000256" key="4">
    <source>
        <dbReference type="ARBA" id="ARBA00022980"/>
    </source>
</evidence>
<evidence type="ECO:0000256" key="3">
    <source>
        <dbReference type="ARBA" id="ARBA00022884"/>
    </source>
</evidence>
<accession>A0AA35CN31</accession>
<keyword evidence="2 6" id="KW-0699">rRNA-binding</keyword>
<reference evidence="8" key="1">
    <citation type="submission" date="2022-03" db="EMBL/GenBank/DDBJ databases">
        <title>Complete genome sequence of Caldinitratiruptor microaerophilus.</title>
        <authorList>
            <person name="Mukaiyama R."/>
            <person name="Nishiyama T."/>
            <person name="Ueda K."/>
        </authorList>
    </citation>
    <scope>NUCLEOTIDE SEQUENCE</scope>
    <source>
        <strain evidence="8">JCM 16183</strain>
    </source>
</reference>
<evidence type="ECO:0000256" key="1">
    <source>
        <dbReference type="ARBA" id="ARBA00006700"/>
    </source>
</evidence>
<dbReference type="RefSeq" id="WP_264842816.1">
    <property type="nucleotide sequence ID" value="NZ_AP025628.1"/>
</dbReference>
<dbReference type="NCBIfam" id="NF004359">
    <property type="entry name" value="PRK05738.1-3"/>
    <property type="match status" value="1"/>
</dbReference>
<comment type="similarity">
    <text evidence="1 6 7">Belongs to the universal ribosomal protein uL23 family.</text>
</comment>
<dbReference type="SUPFAM" id="SSF54189">
    <property type="entry name" value="Ribosomal proteins S24e, L23 and L15e"/>
    <property type="match status" value="1"/>
</dbReference>
<dbReference type="Proteomes" id="UP001163687">
    <property type="component" value="Chromosome"/>
</dbReference>
<dbReference type="FunFam" id="3.30.70.330:FF:000001">
    <property type="entry name" value="50S ribosomal protein L23"/>
    <property type="match status" value="1"/>
</dbReference>
<dbReference type="NCBIfam" id="NF004366">
    <property type="entry name" value="PRK05738.3-2"/>
    <property type="match status" value="1"/>
</dbReference>
<keyword evidence="3 6" id="KW-0694">RNA-binding</keyword>
<evidence type="ECO:0000313" key="9">
    <source>
        <dbReference type="Proteomes" id="UP001163687"/>
    </source>
</evidence>
<dbReference type="KEGG" id="cmic:caldi_33120"/>
<keyword evidence="9" id="KW-1185">Reference proteome</keyword>
<dbReference type="InterPro" id="IPR012678">
    <property type="entry name" value="Ribosomal_uL23/eL15/eS24_sf"/>
</dbReference>
<sequence>MDARDIIIRPWITEKSTALMQDRKYTFEVHPDANKVQIKKAVEEIFKVKVLKVNTMRVPGKLRRVGRFVGRKPDRKKAIVTLAEGQSIPIFEGV</sequence>
<gene>
    <name evidence="6 8" type="primary">rplW</name>
    <name evidence="8" type="ORF">caldi_33120</name>
</gene>
<dbReference type="GO" id="GO:0019843">
    <property type="term" value="F:rRNA binding"/>
    <property type="evidence" value="ECO:0007669"/>
    <property type="project" value="UniProtKB-UniRule"/>
</dbReference>
<dbReference type="InterPro" id="IPR001014">
    <property type="entry name" value="Ribosomal_uL23_CS"/>
</dbReference>
<name>A0AA35CN31_9FIRM</name>
<dbReference type="AlphaFoldDB" id="A0AA35CN31"/>
<evidence type="ECO:0000256" key="6">
    <source>
        <dbReference type="HAMAP-Rule" id="MF_01369"/>
    </source>
</evidence>
<protein>
    <recommendedName>
        <fullName evidence="6">Large ribosomal subunit protein uL23</fullName>
    </recommendedName>
</protein>
<evidence type="ECO:0000313" key="8">
    <source>
        <dbReference type="EMBL" id="BDG62222.1"/>
    </source>
</evidence>
<keyword evidence="5 6" id="KW-0687">Ribonucleoprotein</keyword>
<dbReference type="Gene3D" id="3.30.70.330">
    <property type="match status" value="1"/>
</dbReference>
<dbReference type="GO" id="GO:0003735">
    <property type="term" value="F:structural constituent of ribosome"/>
    <property type="evidence" value="ECO:0007669"/>
    <property type="project" value="InterPro"/>
</dbReference>
<keyword evidence="4 6" id="KW-0689">Ribosomal protein</keyword>
<comment type="subunit">
    <text evidence="6">Part of the 50S ribosomal subunit. Contacts protein L29, and trigger factor when it is bound to the ribosome.</text>
</comment>
<dbReference type="GO" id="GO:0006412">
    <property type="term" value="P:translation"/>
    <property type="evidence" value="ECO:0007669"/>
    <property type="project" value="UniProtKB-UniRule"/>
</dbReference>
<dbReference type="NCBIfam" id="NF004368">
    <property type="entry name" value="PRK05738.3-4"/>
    <property type="match status" value="1"/>
</dbReference>
<dbReference type="HAMAP" id="MF_01369_B">
    <property type="entry name" value="Ribosomal_uL23_B"/>
    <property type="match status" value="1"/>
</dbReference>
<dbReference type="Pfam" id="PF00276">
    <property type="entry name" value="Ribosomal_L23"/>
    <property type="match status" value="1"/>
</dbReference>
<organism evidence="8 9">
    <name type="scientific">Caldinitratiruptor microaerophilus</name>
    <dbReference type="NCBI Taxonomy" id="671077"/>
    <lineage>
        <taxon>Bacteria</taxon>
        <taxon>Bacillati</taxon>
        <taxon>Bacillota</taxon>
        <taxon>Clostridia</taxon>
        <taxon>Eubacteriales</taxon>
        <taxon>Symbiobacteriaceae</taxon>
        <taxon>Caldinitratiruptor</taxon>
    </lineage>
</organism>
<comment type="function">
    <text evidence="6">One of the early assembly proteins it binds 23S rRNA. One of the proteins that surrounds the polypeptide exit tunnel on the outside of the ribosome. Forms the main docking site for trigger factor binding to the ribosome.</text>
</comment>
<proteinExistence type="inferred from homology"/>
<dbReference type="PROSITE" id="PS00050">
    <property type="entry name" value="RIBOSOMAL_L23"/>
    <property type="match status" value="1"/>
</dbReference>
<dbReference type="NCBIfam" id="NF004363">
    <property type="entry name" value="PRK05738.2-4"/>
    <property type="match status" value="1"/>
</dbReference>
<dbReference type="PANTHER" id="PTHR11620">
    <property type="entry name" value="60S RIBOSOMAL PROTEIN L23A"/>
    <property type="match status" value="1"/>
</dbReference>
<evidence type="ECO:0000256" key="7">
    <source>
        <dbReference type="RuleBase" id="RU003934"/>
    </source>
</evidence>
<evidence type="ECO:0000256" key="5">
    <source>
        <dbReference type="ARBA" id="ARBA00023274"/>
    </source>
</evidence>
<dbReference type="EMBL" id="AP025628">
    <property type="protein sequence ID" value="BDG62222.1"/>
    <property type="molecule type" value="Genomic_DNA"/>
</dbReference>
<dbReference type="GO" id="GO:0005840">
    <property type="term" value="C:ribosome"/>
    <property type="evidence" value="ECO:0007669"/>
    <property type="project" value="UniProtKB-KW"/>
</dbReference>
<dbReference type="InterPro" id="IPR012677">
    <property type="entry name" value="Nucleotide-bd_a/b_plait_sf"/>
</dbReference>
<dbReference type="InterPro" id="IPR013025">
    <property type="entry name" value="Ribosomal_uL23-like"/>
</dbReference>